<evidence type="ECO:0000313" key="13">
    <source>
        <dbReference type="EMBL" id="AYQ93285.1"/>
    </source>
</evidence>
<feature type="transmembrane region" description="Helical" evidence="12">
    <location>
        <begin position="6"/>
        <end position="26"/>
    </location>
</feature>
<keyword evidence="7 12" id="KW-1133">Transmembrane helix</keyword>
<keyword evidence="5" id="KW-0813">Transport</keyword>
<feature type="transmembrane region" description="Helical" evidence="12">
    <location>
        <begin position="250"/>
        <end position="268"/>
    </location>
</feature>
<evidence type="ECO:0000256" key="2">
    <source>
        <dbReference type="ARBA" id="ARBA00004225"/>
    </source>
</evidence>
<feature type="transmembrane region" description="Helical" evidence="12">
    <location>
        <begin position="171"/>
        <end position="193"/>
    </location>
</feature>
<reference evidence="13" key="1">
    <citation type="submission" date="2017-12" db="EMBL/GenBank/DDBJ databases">
        <title>The complete mitochondrial genome of M. sinensis.</title>
        <authorList>
            <person name="An J."/>
        </authorList>
    </citation>
    <scope>NUCLEOTIDE SEQUENCE</scope>
</reference>
<comment type="function">
    <text evidence="1">Core subunit of the mitochondrial membrane respiratory chain NADH dehydrogenase (Complex I) that is believed to belong to the minimal assembly required for catalysis. Complex I functions in the transfer of electrons from NADH to the respiratory chain. The immediate electron acceptor for the enzyme is believed to be ubiquinone.</text>
</comment>
<dbReference type="SMR" id="A0A3G3LKP4"/>
<dbReference type="GO" id="GO:0003954">
    <property type="term" value="F:NADH dehydrogenase activity"/>
    <property type="evidence" value="ECO:0007669"/>
    <property type="project" value="TreeGrafter"/>
</dbReference>
<evidence type="ECO:0000256" key="10">
    <source>
        <dbReference type="RuleBase" id="RU000471"/>
    </source>
</evidence>
<dbReference type="InterPro" id="IPR018086">
    <property type="entry name" value="NADH_UbQ_OxRdtase_su1_CS"/>
</dbReference>
<proteinExistence type="inferred from homology"/>
<dbReference type="GO" id="GO:0005743">
    <property type="term" value="C:mitochondrial inner membrane"/>
    <property type="evidence" value="ECO:0007669"/>
    <property type="project" value="UniProtKB-SubCell"/>
</dbReference>
<accession>A0A3G3LKP4</accession>
<comment type="similarity">
    <text evidence="3 10">Belongs to the complex I subunit 1 family.</text>
</comment>
<dbReference type="HAMAP" id="MF_01350">
    <property type="entry name" value="NDH1_NuoH"/>
    <property type="match status" value="1"/>
</dbReference>
<evidence type="ECO:0000256" key="7">
    <source>
        <dbReference type="ARBA" id="ARBA00022989"/>
    </source>
</evidence>
<evidence type="ECO:0000256" key="1">
    <source>
        <dbReference type="ARBA" id="ARBA00003257"/>
    </source>
</evidence>
<comment type="subcellular location">
    <subcellularLocation>
        <location evidence="10">Mitochondrion inner membrane</location>
        <topology evidence="10">Multi-pass membrane protein</topology>
    </subcellularLocation>
    <subcellularLocation>
        <location evidence="2">Mitochondrion membrane</location>
        <topology evidence="2">Multi-pass membrane protein</topology>
    </subcellularLocation>
</comment>
<evidence type="ECO:0000256" key="12">
    <source>
        <dbReference type="SAM" id="Phobius"/>
    </source>
</evidence>
<keyword evidence="9 12" id="KW-0472">Membrane</keyword>
<evidence type="ECO:0000256" key="8">
    <source>
        <dbReference type="ARBA" id="ARBA00023075"/>
    </source>
</evidence>
<organism evidence="13">
    <name type="scientific">Mongoloniscus sinensis</name>
    <dbReference type="NCBI Taxonomy" id="1783568"/>
    <lineage>
        <taxon>Eukaryota</taxon>
        <taxon>Metazoa</taxon>
        <taxon>Ecdysozoa</taxon>
        <taxon>Arthropoda</taxon>
        <taxon>Crustacea</taxon>
        <taxon>Multicrustacea</taxon>
        <taxon>Malacostraca</taxon>
        <taxon>Eumalacostraca</taxon>
        <taxon>Peracarida</taxon>
        <taxon>Isopoda</taxon>
        <taxon>Oniscidea</taxon>
        <taxon>Crinocheta</taxon>
        <taxon>Trachelipodidae</taxon>
        <taxon>Mongoloniscus</taxon>
    </lineage>
</organism>
<feature type="transmembrane region" description="Helical" evidence="12">
    <location>
        <begin position="280"/>
        <end position="302"/>
    </location>
</feature>
<dbReference type="EMBL" id="MG709492">
    <property type="protein sequence ID" value="AYQ93285.1"/>
    <property type="molecule type" value="Genomic_DNA"/>
</dbReference>
<dbReference type="AlphaFoldDB" id="A0A3G3LKP4"/>
<dbReference type="EC" id="7.1.1.2" evidence="11"/>
<keyword evidence="10" id="KW-0520">NAD</keyword>
<dbReference type="InterPro" id="IPR001694">
    <property type="entry name" value="NADH_UbQ_OxRdtase_su1/FPO"/>
</dbReference>
<feature type="transmembrane region" description="Helical" evidence="12">
    <location>
        <begin position="138"/>
        <end position="159"/>
    </location>
</feature>
<comment type="catalytic activity">
    <reaction evidence="11">
        <text>a ubiquinone + NADH + 5 H(+)(in) = a ubiquinol + NAD(+) + 4 H(+)(out)</text>
        <dbReference type="Rhea" id="RHEA:29091"/>
        <dbReference type="Rhea" id="RHEA-COMP:9565"/>
        <dbReference type="Rhea" id="RHEA-COMP:9566"/>
        <dbReference type="ChEBI" id="CHEBI:15378"/>
        <dbReference type="ChEBI" id="CHEBI:16389"/>
        <dbReference type="ChEBI" id="CHEBI:17976"/>
        <dbReference type="ChEBI" id="CHEBI:57540"/>
        <dbReference type="ChEBI" id="CHEBI:57945"/>
        <dbReference type="EC" id="7.1.1.2"/>
    </reaction>
</comment>
<gene>
    <name evidence="13" type="primary">nad1</name>
</gene>
<evidence type="ECO:0000256" key="6">
    <source>
        <dbReference type="ARBA" id="ARBA00022692"/>
    </source>
</evidence>
<evidence type="ECO:0000256" key="11">
    <source>
        <dbReference type="RuleBase" id="RU000473"/>
    </source>
</evidence>
<geneLocation type="mitochondrion" evidence="13"/>
<dbReference type="Pfam" id="PF00146">
    <property type="entry name" value="NADHdh"/>
    <property type="match status" value="1"/>
</dbReference>
<evidence type="ECO:0000256" key="4">
    <source>
        <dbReference type="ARBA" id="ARBA00021009"/>
    </source>
</evidence>
<name>A0A3G3LKP4_9CRUS</name>
<dbReference type="PROSITE" id="PS00668">
    <property type="entry name" value="COMPLEX1_ND1_2"/>
    <property type="match status" value="1"/>
</dbReference>
<keyword evidence="11 13" id="KW-0496">Mitochondrion</keyword>
<dbReference type="GO" id="GO:0008137">
    <property type="term" value="F:NADH dehydrogenase (ubiquinone) activity"/>
    <property type="evidence" value="ECO:0007669"/>
    <property type="project" value="UniProtKB-EC"/>
</dbReference>
<evidence type="ECO:0000256" key="3">
    <source>
        <dbReference type="ARBA" id="ARBA00010535"/>
    </source>
</evidence>
<feature type="transmembrane region" description="Helical" evidence="12">
    <location>
        <begin position="222"/>
        <end position="244"/>
    </location>
</feature>
<dbReference type="PANTHER" id="PTHR11432">
    <property type="entry name" value="NADH DEHYDROGENASE SUBUNIT 1"/>
    <property type="match status" value="1"/>
</dbReference>
<evidence type="ECO:0000256" key="5">
    <source>
        <dbReference type="ARBA" id="ARBA00022448"/>
    </source>
</evidence>
<evidence type="ECO:0000256" key="9">
    <source>
        <dbReference type="ARBA" id="ARBA00023136"/>
    </source>
</evidence>
<keyword evidence="6 10" id="KW-0812">Transmembrane</keyword>
<dbReference type="PANTHER" id="PTHR11432:SF3">
    <property type="entry name" value="NADH-UBIQUINONE OXIDOREDUCTASE CHAIN 1"/>
    <property type="match status" value="1"/>
</dbReference>
<sequence length="307" mass="35264">MEFLNLLKLFLLIIFVFLAVAFFTLLERKFLSYIQKRKGPNKLGFKGLLQPFSDAIKLFTKEPMVLNMAYQFVYYLSPVAMLLISLLMWFTFPSVLGNFEISLSIIFILCCLSFSVYPILGASWASNSKYSMLGGLRAIAQTISYEVSFAIIILSLVTLNSSFNLTSFLHFYNQSLTTISPILAMMWFVSALAETNRTPFDFSESESELVSGFNTEYSASGFILFFLAEYSSMLFMSVLFSVLFIGAQDLYLKLIFWSLCLINLFIWVRGTLPRMRYDKLMSMAWKIFLPISISYLILFMSMKQLLN</sequence>
<protein>
    <recommendedName>
        <fullName evidence="4 11">NADH-ubiquinone oxidoreductase chain 1</fullName>
        <ecNumber evidence="11">7.1.1.2</ecNumber>
    </recommendedName>
</protein>
<dbReference type="PROSITE" id="PS00667">
    <property type="entry name" value="COMPLEX1_ND1_1"/>
    <property type="match status" value="1"/>
</dbReference>
<dbReference type="GO" id="GO:0009060">
    <property type="term" value="P:aerobic respiration"/>
    <property type="evidence" value="ECO:0007669"/>
    <property type="project" value="TreeGrafter"/>
</dbReference>
<feature type="transmembrane region" description="Helical" evidence="12">
    <location>
        <begin position="104"/>
        <end position="126"/>
    </location>
</feature>
<feature type="transmembrane region" description="Helical" evidence="12">
    <location>
        <begin position="72"/>
        <end position="92"/>
    </location>
</feature>
<keyword evidence="8 11" id="KW-0830">Ubiquinone</keyword>